<dbReference type="HOGENOM" id="CLU_2448889_0_0_4"/>
<dbReference type="InterPro" id="IPR036388">
    <property type="entry name" value="WH-like_DNA-bd_sf"/>
</dbReference>
<proteinExistence type="predicted"/>
<dbReference type="RefSeq" id="WP_013697504.1">
    <property type="nucleotide sequence ID" value="NC_015381.1"/>
</dbReference>
<dbReference type="AlphaFoldDB" id="F2LCB2"/>
<dbReference type="InterPro" id="IPR036390">
    <property type="entry name" value="WH_DNA-bd_sf"/>
</dbReference>
<dbReference type="SUPFAM" id="SSF46785">
    <property type="entry name" value="Winged helix' DNA-binding domain"/>
    <property type="match status" value="1"/>
</dbReference>
<dbReference type="Gene3D" id="1.10.10.10">
    <property type="entry name" value="Winged helix-like DNA-binding domain superfamily/Winged helix DNA-binding domain"/>
    <property type="match status" value="1"/>
</dbReference>
<organism evidence="2 3">
    <name type="scientific">Burkholderia gladioli (strain BSR3)</name>
    <dbReference type="NCBI Taxonomy" id="999541"/>
    <lineage>
        <taxon>Bacteria</taxon>
        <taxon>Pseudomonadati</taxon>
        <taxon>Pseudomonadota</taxon>
        <taxon>Betaproteobacteria</taxon>
        <taxon>Burkholderiales</taxon>
        <taxon>Burkholderiaceae</taxon>
        <taxon>Burkholderia</taxon>
    </lineage>
</organism>
<dbReference type="EMBL" id="CP002599">
    <property type="protein sequence ID" value="AEA60164.1"/>
    <property type="molecule type" value="Genomic_DNA"/>
</dbReference>
<feature type="domain" description="HTH marR-type" evidence="1">
    <location>
        <begin position="20"/>
        <end position="62"/>
    </location>
</feature>
<sequence length="89" mass="10095">MREKGRKIPTAGGAVVYAERPQPVAWLTRHLGANRQNVQRIVNDLEAAGLVKFEMNPHHRRAQLVVLTEKGWEVFAAAMQLQVPWADRL</sequence>
<evidence type="ECO:0000313" key="2">
    <source>
        <dbReference type="EMBL" id="AEA60164.1"/>
    </source>
</evidence>
<gene>
    <name evidence="2" type="ordered locus">bgla_1g15050</name>
</gene>
<protein>
    <submittedName>
        <fullName evidence="2">Transcriptional regulator, MarR family</fullName>
    </submittedName>
</protein>
<evidence type="ECO:0000313" key="3">
    <source>
        <dbReference type="Proteomes" id="UP000008316"/>
    </source>
</evidence>
<keyword evidence="3" id="KW-1185">Reference proteome</keyword>
<dbReference type="KEGG" id="bgd:bgla_1g15050"/>
<dbReference type="Pfam" id="PF12802">
    <property type="entry name" value="MarR_2"/>
    <property type="match status" value="1"/>
</dbReference>
<dbReference type="Proteomes" id="UP000008316">
    <property type="component" value="Chromosome 1"/>
</dbReference>
<dbReference type="GO" id="GO:0003700">
    <property type="term" value="F:DNA-binding transcription factor activity"/>
    <property type="evidence" value="ECO:0007669"/>
    <property type="project" value="InterPro"/>
</dbReference>
<reference evidence="2 3" key="1">
    <citation type="journal article" date="2011" name="J. Bacteriol.">
        <title>Complete genome sequence of Burkholderia gladioli BSR3.</title>
        <authorList>
            <person name="Seo Y.S."/>
            <person name="Lim J."/>
            <person name="Choi B.S."/>
            <person name="Kim H."/>
            <person name="Goo E."/>
            <person name="Lee B."/>
            <person name="Lim J.S."/>
            <person name="Choi I.Y."/>
            <person name="Moon J.S."/>
            <person name="Kim J."/>
            <person name="Hwang I."/>
        </authorList>
    </citation>
    <scope>NUCLEOTIDE SEQUENCE [LARGE SCALE GENOMIC DNA]</scope>
    <source>
        <strain evidence="2 3">BSR3</strain>
    </source>
</reference>
<name>F2LCB2_BURGS</name>
<evidence type="ECO:0000259" key="1">
    <source>
        <dbReference type="Pfam" id="PF12802"/>
    </source>
</evidence>
<dbReference type="eggNOG" id="COG1846">
    <property type="taxonomic scope" value="Bacteria"/>
</dbReference>
<accession>F2LCB2</accession>
<dbReference type="InterPro" id="IPR000835">
    <property type="entry name" value="HTH_MarR-typ"/>
</dbReference>